<evidence type="ECO:0000256" key="1">
    <source>
        <dbReference type="ARBA" id="ARBA00022723"/>
    </source>
</evidence>
<evidence type="ECO:0000313" key="7">
    <source>
        <dbReference type="EMBL" id="OAJ36104.1"/>
    </source>
</evidence>
<dbReference type="InterPro" id="IPR001019">
    <property type="entry name" value="Gprotein_alpha_su"/>
</dbReference>
<evidence type="ECO:0000256" key="3">
    <source>
        <dbReference type="ARBA" id="ARBA00023134"/>
    </source>
</evidence>
<dbReference type="GO" id="GO:0031683">
    <property type="term" value="F:G-protein beta/gamma-subunit complex binding"/>
    <property type="evidence" value="ECO:0007669"/>
    <property type="project" value="InterPro"/>
</dbReference>
<dbReference type="GO" id="GO:0005737">
    <property type="term" value="C:cytoplasm"/>
    <property type="evidence" value="ECO:0007669"/>
    <property type="project" value="TreeGrafter"/>
</dbReference>
<reference evidence="7 8" key="1">
    <citation type="submission" date="2006-10" db="EMBL/GenBank/DDBJ databases">
        <title>The Genome Sequence of Batrachochytrium dendrobatidis JEL423.</title>
        <authorList>
            <consortium name="The Broad Institute Genome Sequencing Platform"/>
            <person name="Birren B."/>
            <person name="Lander E."/>
            <person name="Galagan J."/>
            <person name="Cuomo C."/>
            <person name="Devon K."/>
            <person name="Jaffe D."/>
            <person name="Butler J."/>
            <person name="Alvarez P."/>
            <person name="Gnerre S."/>
            <person name="Grabherr M."/>
            <person name="Kleber M."/>
            <person name="Mauceli E."/>
            <person name="Brockman W."/>
            <person name="Young S."/>
            <person name="LaButti K."/>
            <person name="Sykes S."/>
            <person name="DeCaprio D."/>
            <person name="Crawford M."/>
            <person name="Koehrsen M."/>
            <person name="Engels R."/>
            <person name="Montgomery P."/>
            <person name="Pearson M."/>
            <person name="Howarth C."/>
            <person name="Larson L."/>
            <person name="White J."/>
            <person name="O'Leary S."/>
            <person name="Kodira C."/>
            <person name="Zeng Q."/>
            <person name="Yandava C."/>
            <person name="Alvarado L."/>
            <person name="Longcore J."/>
            <person name="James T."/>
        </authorList>
    </citation>
    <scope>NUCLEOTIDE SEQUENCE [LARGE SCALE GENOMIC DNA]</scope>
    <source>
        <strain evidence="7 8">JEL423</strain>
    </source>
</reference>
<evidence type="ECO:0000256" key="6">
    <source>
        <dbReference type="PIRSR" id="PIRSR601019-2"/>
    </source>
</evidence>
<protein>
    <submittedName>
        <fullName evidence="7">Uncharacterized protein</fullName>
    </submittedName>
</protein>
<feature type="binding site" evidence="5">
    <location>
        <begin position="276"/>
        <end position="279"/>
    </location>
    <ligand>
        <name>GTP</name>
        <dbReference type="ChEBI" id="CHEBI:37565"/>
    </ligand>
</feature>
<dbReference type="Proteomes" id="UP000077115">
    <property type="component" value="Unassembled WGS sequence"/>
</dbReference>
<dbReference type="Gene3D" id="3.40.50.300">
    <property type="entry name" value="P-loop containing nucleotide triphosphate hydrolases"/>
    <property type="match status" value="1"/>
</dbReference>
<dbReference type="SUPFAM" id="SSF47895">
    <property type="entry name" value="Transducin (alpha subunit), insertion domain"/>
    <property type="match status" value="1"/>
</dbReference>
<dbReference type="InterPro" id="IPR027417">
    <property type="entry name" value="P-loop_NTPase"/>
</dbReference>
<name>A0A177W8V1_BATDL</name>
<dbReference type="GO" id="GO:0046872">
    <property type="term" value="F:metal ion binding"/>
    <property type="evidence" value="ECO:0007669"/>
    <property type="project" value="UniProtKB-KW"/>
</dbReference>
<feature type="binding site" evidence="5">
    <location>
        <begin position="207"/>
        <end position="211"/>
    </location>
    <ligand>
        <name>GTP</name>
        <dbReference type="ChEBI" id="CHEBI:37565"/>
    </ligand>
</feature>
<sequence>MSGSSTPTTTRAEQARVSREIDAMLAREKESILKRTNKEPKILLLGSGDSGKTTFMKQLKIIHGGGYSNSERASFRPILHSNLCDSIHALILASEQLRISPKDTVIEEVMIKLLDFCQTKDQLVTLEIAELMSQFFHDENIASILPLPAFSNIMIQDTAAYFLSNVKEFSKEEYLPTDQDILNLRLPTSQITATIFHINSFDFHIYDIGGQIKHRKQWTPYFDKVNQIIFFISLASYDQVLAEDPTINRMHDALDLFEKICNNPLLKHIPITLFLNKKDLFEKKLLKSKVKQQFPDYAKENTLKYASRYFEKKFLAQYNTKGLSEDDIKPIFTHITCCTDTQAMAFIISNVIQAMLVKDLKSGGLM</sequence>
<dbReference type="AlphaFoldDB" id="A0A177W8V1"/>
<proteinExistence type="predicted"/>
<dbReference type="PRINTS" id="PR00318">
    <property type="entry name" value="GPROTEINA"/>
</dbReference>
<feature type="binding site" evidence="6">
    <location>
        <position position="53"/>
    </location>
    <ligand>
        <name>Mg(2+)</name>
        <dbReference type="ChEBI" id="CHEBI:18420"/>
    </ligand>
</feature>
<gene>
    <name evidence="7" type="ORF">BDEG_20315</name>
</gene>
<evidence type="ECO:0000256" key="5">
    <source>
        <dbReference type="PIRSR" id="PIRSR601019-1"/>
    </source>
</evidence>
<keyword evidence="3 5" id="KW-0342">GTP-binding</keyword>
<evidence type="ECO:0000256" key="2">
    <source>
        <dbReference type="ARBA" id="ARBA00022741"/>
    </source>
</evidence>
<dbReference type="GO" id="GO:0001664">
    <property type="term" value="F:G protein-coupled receptor binding"/>
    <property type="evidence" value="ECO:0007669"/>
    <property type="project" value="TreeGrafter"/>
</dbReference>
<evidence type="ECO:0000256" key="4">
    <source>
        <dbReference type="ARBA" id="ARBA00023224"/>
    </source>
</evidence>
<dbReference type="VEuPathDB" id="FungiDB:BDEG_20315"/>
<keyword evidence="1 6" id="KW-0479">Metal-binding</keyword>
<dbReference type="eggNOG" id="KOG0082">
    <property type="taxonomic scope" value="Eukaryota"/>
</dbReference>
<keyword evidence="6" id="KW-0460">Magnesium</keyword>
<dbReference type="EMBL" id="DS022300">
    <property type="protein sequence ID" value="OAJ36104.1"/>
    <property type="molecule type" value="Genomic_DNA"/>
</dbReference>
<dbReference type="PANTHER" id="PTHR10218">
    <property type="entry name" value="GTP-BINDING PROTEIN ALPHA SUBUNIT"/>
    <property type="match status" value="1"/>
</dbReference>
<organism evidence="7 8">
    <name type="scientific">Batrachochytrium dendrobatidis (strain JEL423)</name>
    <dbReference type="NCBI Taxonomy" id="403673"/>
    <lineage>
        <taxon>Eukaryota</taxon>
        <taxon>Fungi</taxon>
        <taxon>Fungi incertae sedis</taxon>
        <taxon>Chytridiomycota</taxon>
        <taxon>Chytridiomycota incertae sedis</taxon>
        <taxon>Chytridiomycetes</taxon>
        <taxon>Rhizophydiales</taxon>
        <taxon>Rhizophydiales incertae sedis</taxon>
        <taxon>Batrachochytrium</taxon>
    </lineage>
</organism>
<keyword evidence="4" id="KW-0807">Transducer</keyword>
<dbReference type="GO" id="GO:0007188">
    <property type="term" value="P:adenylate cyclase-modulating G protein-coupled receptor signaling pathway"/>
    <property type="evidence" value="ECO:0007669"/>
    <property type="project" value="TreeGrafter"/>
</dbReference>
<feature type="binding site" evidence="6">
    <location>
        <position position="188"/>
    </location>
    <ligand>
        <name>Mg(2+)</name>
        <dbReference type="ChEBI" id="CHEBI:18420"/>
    </ligand>
</feature>
<dbReference type="GO" id="GO:0005834">
    <property type="term" value="C:heterotrimeric G-protein complex"/>
    <property type="evidence" value="ECO:0007669"/>
    <property type="project" value="TreeGrafter"/>
</dbReference>
<feature type="binding site" evidence="5">
    <location>
        <begin position="182"/>
        <end position="188"/>
    </location>
    <ligand>
        <name>GTP</name>
        <dbReference type="ChEBI" id="CHEBI:37565"/>
    </ligand>
</feature>
<evidence type="ECO:0000313" key="8">
    <source>
        <dbReference type="Proteomes" id="UP000077115"/>
    </source>
</evidence>
<keyword evidence="2 5" id="KW-0547">Nucleotide-binding</keyword>
<accession>A0A177W8V1</accession>
<dbReference type="InterPro" id="IPR011025">
    <property type="entry name" value="GproteinA_insert"/>
</dbReference>
<dbReference type="SMART" id="SM00275">
    <property type="entry name" value="G_alpha"/>
    <property type="match status" value="1"/>
</dbReference>
<dbReference type="PROSITE" id="PS51882">
    <property type="entry name" value="G_ALPHA"/>
    <property type="match status" value="1"/>
</dbReference>
<dbReference type="Pfam" id="PF00503">
    <property type="entry name" value="G-alpha"/>
    <property type="match status" value="1"/>
</dbReference>
<dbReference type="GO" id="GO:0005525">
    <property type="term" value="F:GTP binding"/>
    <property type="evidence" value="ECO:0007669"/>
    <property type="project" value="UniProtKB-KW"/>
</dbReference>
<dbReference type="CDD" id="cd00066">
    <property type="entry name" value="G-alpha"/>
    <property type="match status" value="1"/>
</dbReference>
<dbReference type="SUPFAM" id="SSF52540">
    <property type="entry name" value="P-loop containing nucleoside triphosphate hydrolases"/>
    <property type="match status" value="1"/>
</dbReference>
<dbReference type="Gene3D" id="1.10.400.10">
    <property type="entry name" value="GI Alpha 1, domain 2-like"/>
    <property type="match status" value="1"/>
</dbReference>
<dbReference type="PANTHER" id="PTHR10218:SF302">
    <property type="entry name" value="GUANINE NUCLEOTIDE-BINDING PROTEIN ALPHA-5 SUBUNIT"/>
    <property type="match status" value="1"/>
</dbReference>
<dbReference type="FunFam" id="3.40.50.300:FF:000720">
    <property type="entry name" value="Guanine nucleotide-binding protein G(k) subunit alpha"/>
    <property type="match status" value="1"/>
</dbReference>
<dbReference type="GO" id="GO:0003924">
    <property type="term" value="F:GTPase activity"/>
    <property type="evidence" value="ECO:0007669"/>
    <property type="project" value="InterPro"/>
</dbReference>
<reference evidence="7 8" key="2">
    <citation type="submission" date="2016-05" db="EMBL/GenBank/DDBJ databases">
        <title>Lineage-specific infection strategies underlie the spectrum of fungal disease in amphibians.</title>
        <authorList>
            <person name="Cuomo C.A."/>
            <person name="Farrer R.A."/>
            <person name="James T."/>
            <person name="Longcore J."/>
            <person name="Birren B."/>
        </authorList>
    </citation>
    <scope>NUCLEOTIDE SEQUENCE [LARGE SCALE GENOMIC DNA]</scope>
    <source>
        <strain evidence="7 8">JEL423</strain>
    </source>
</reference>